<dbReference type="InterPro" id="IPR029033">
    <property type="entry name" value="His_PPase_superfam"/>
</dbReference>
<evidence type="ECO:0000256" key="7">
    <source>
        <dbReference type="SAM" id="Phobius"/>
    </source>
</evidence>
<dbReference type="AlphaFoldDB" id="A0A210QA10"/>
<dbReference type="PANTHER" id="PTHR11567">
    <property type="entry name" value="ACID PHOSPHATASE-RELATED"/>
    <property type="match status" value="1"/>
</dbReference>
<evidence type="ECO:0000256" key="2">
    <source>
        <dbReference type="ARBA" id="ARBA00022801"/>
    </source>
</evidence>
<feature type="transmembrane region" description="Helical" evidence="7">
    <location>
        <begin position="22"/>
        <end position="52"/>
    </location>
</feature>
<keyword evidence="7" id="KW-0472">Membrane</keyword>
<comment type="caution">
    <text evidence="8">The sequence shown here is derived from an EMBL/GenBank/DDBJ whole genome shotgun (WGS) entry which is preliminary data.</text>
</comment>
<evidence type="ECO:0000256" key="6">
    <source>
        <dbReference type="SAM" id="MobiDB-lite"/>
    </source>
</evidence>
<sequence length="551" mass="63441">MFVSNSVMAIWRMFKVRSRLKTIFLALGCFGRHILACLGIWFLLLVGIYVYLNDLPPTQKTRLTPHLLYRGEDVQSSPLENDSRGGTPLHPPASRNQAIQFTPTGIPRNRKVQAPPVLRGGYVAVEGRLKEYCNPPSSDLRASEEGNVGDEFQLKSVHVIIRHGDRSPIHSIINHPNSKLSCKFDSRFLMKDRILTSYLNKLQKTETNFHPKSDFRNWELYPKKDFCDGAQLTPLGALQHLKIGQFLQEKYFTNLFKGNFSYNDIHIKSTEYSRTFQSAVALLYGFLPDFDLQKIQMHLSPDVLFCSSEVTKLTCRCPLAQFFKLKANGLAGSHNRNDSEHQNLKQQIADIYKIQPGQVPWLEAVVDIAMAHICHQVSLPCNERNECIDKNIINKMWNIVDSDGVKFKSRSELYLKFAHLALHPLLTEILMRMKDNVLLKDNRKFVLYSGHDISLSPLITLLGLHLDGKWPPYASRVVFELYTKRASRFPVQAFIRVLYNGKDRTKDLIFCRKLHHGLCRLHHFKEFIDNHLKVYDIHDFNTQCLHITDGI</sequence>
<proteinExistence type="inferred from homology"/>
<dbReference type="CDD" id="cd07061">
    <property type="entry name" value="HP_HAP_like"/>
    <property type="match status" value="1"/>
</dbReference>
<dbReference type="EMBL" id="NEDP02004428">
    <property type="protein sequence ID" value="OWF45583.1"/>
    <property type="molecule type" value="Genomic_DNA"/>
</dbReference>
<dbReference type="GO" id="GO:0006024">
    <property type="term" value="P:glycosaminoglycan biosynthetic process"/>
    <property type="evidence" value="ECO:0007669"/>
    <property type="project" value="TreeGrafter"/>
</dbReference>
<reference evidence="8 9" key="1">
    <citation type="journal article" date="2017" name="Nat. Ecol. Evol.">
        <title>Scallop genome provides insights into evolution of bilaterian karyotype and development.</title>
        <authorList>
            <person name="Wang S."/>
            <person name="Zhang J."/>
            <person name="Jiao W."/>
            <person name="Li J."/>
            <person name="Xun X."/>
            <person name="Sun Y."/>
            <person name="Guo X."/>
            <person name="Huan P."/>
            <person name="Dong B."/>
            <person name="Zhang L."/>
            <person name="Hu X."/>
            <person name="Sun X."/>
            <person name="Wang J."/>
            <person name="Zhao C."/>
            <person name="Wang Y."/>
            <person name="Wang D."/>
            <person name="Huang X."/>
            <person name="Wang R."/>
            <person name="Lv J."/>
            <person name="Li Y."/>
            <person name="Zhang Z."/>
            <person name="Liu B."/>
            <person name="Lu W."/>
            <person name="Hui Y."/>
            <person name="Liang J."/>
            <person name="Zhou Z."/>
            <person name="Hou R."/>
            <person name="Li X."/>
            <person name="Liu Y."/>
            <person name="Li H."/>
            <person name="Ning X."/>
            <person name="Lin Y."/>
            <person name="Zhao L."/>
            <person name="Xing Q."/>
            <person name="Dou J."/>
            <person name="Li Y."/>
            <person name="Mao J."/>
            <person name="Guo H."/>
            <person name="Dou H."/>
            <person name="Li T."/>
            <person name="Mu C."/>
            <person name="Jiang W."/>
            <person name="Fu Q."/>
            <person name="Fu X."/>
            <person name="Miao Y."/>
            <person name="Liu J."/>
            <person name="Yu Q."/>
            <person name="Li R."/>
            <person name="Liao H."/>
            <person name="Li X."/>
            <person name="Kong Y."/>
            <person name="Jiang Z."/>
            <person name="Chourrout D."/>
            <person name="Li R."/>
            <person name="Bao Z."/>
        </authorList>
    </citation>
    <scope>NUCLEOTIDE SEQUENCE [LARGE SCALE GENOMIC DNA]</scope>
    <source>
        <strain evidence="8 9">PY_sf001</strain>
    </source>
</reference>
<dbReference type="GO" id="GO:0016791">
    <property type="term" value="F:phosphatase activity"/>
    <property type="evidence" value="ECO:0007669"/>
    <property type="project" value="TreeGrafter"/>
</dbReference>
<dbReference type="Gene3D" id="3.40.50.1240">
    <property type="entry name" value="Phosphoglycerate mutase-like"/>
    <property type="match status" value="1"/>
</dbReference>
<evidence type="ECO:0000256" key="3">
    <source>
        <dbReference type="ARBA" id="ARBA00036311"/>
    </source>
</evidence>
<dbReference type="Proteomes" id="UP000242188">
    <property type="component" value="Unassembled WGS sequence"/>
</dbReference>
<evidence type="ECO:0000256" key="4">
    <source>
        <dbReference type="ARBA" id="ARBA00040357"/>
    </source>
</evidence>
<organism evidence="8 9">
    <name type="scientific">Mizuhopecten yessoensis</name>
    <name type="common">Japanese scallop</name>
    <name type="synonym">Patinopecten yessoensis</name>
    <dbReference type="NCBI Taxonomy" id="6573"/>
    <lineage>
        <taxon>Eukaryota</taxon>
        <taxon>Metazoa</taxon>
        <taxon>Spiralia</taxon>
        <taxon>Lophotrochozoa</taxon>
        <taxon>Mollusca</taxon>
        <taxon>Bivalvia</taxon>
        <taxon>Autobranchia</taxon>
        <taxon>Pteriomorphia</taxon>
        <taxon>Pectinida</taxon>
        <taxon>Pectinoidea</taxon>
        <taxon>Pectinidae</taxon>
        <taxon>Mizuhopecten</taxon>
    </lineage>
</organism>
<keyword evidence="2" id="KW-0378">Hydrolase</keyword>
<keyword evidence="7" id="KW-0812">Transmembrane</keyword>
<feature type="region of interest" description="Disordered" evidence="6">
    <location>
        <begin position="75"/>
        <end position="95"/>
    </location>
</feature>
<dbReference type="GO" id="GO:0005794">
    <property type="term" value="C:Golgi apparatus"/>
    <property type="evidence" value="ECO:0007669"/>
    <property type="project" value="TreeGrafter"/>
</dbReference>
<evidence type="ECO:0000256" key="1">
    <source>
        <dbReference type="ARBA" id="ARBA00005375"/>
    </source>
</evidence>
<dbReference type="InterPro" id="IPR033379">
    <property type="entry name" value="Acid_Pase_AS"/>
</dbReference>
<dbReference type="InterPro" id="IPR000560">
    <property type="entry name" value="His_Pase_clade-2"/>
</dbReference>
<dbReference type="OrthoDB" id="10262962at2759"/>
<evidence type="ECO:0000313" key="8">
    <source>
        <dbReference type="EMBL" id="OWF45583.1"/>
    </source>
</evidence>
<gene>
    <name evidence="8" type="ORF">KP79_PYT21062</name>
</gene>
<evidence type="ECO:0000313" key="9">
    <source>
        <dbReference type="Proteomes" id="UP000242188"/>
    </source>
</evidence>
<protein>
    <recommendedName>
        <fullName evidence="4">2-phosphoxylose phosphatase 1</fullName>
    </recommendedName>
    <alternativeName>
        <fullName evidence="5">Acid phosphatase-like protein 2</fullName>
    </alternativeName>
</protein>
<keyword evidence="7" id="KW-1133">Transmembrane helix</keyword>
<name>A0A210QA10_MIZYE</name>
<dbReference type="PANTHER" id="PTHR11567:SF110">
    <property type="entry name" value="2-PHOSPHOXYLOSE PHOSPHATASE 1"/>
    <property type="match status" value="1"/>
</dbReference>
<dbReference type="InterPro" id="IPR050645">
    <property type="entry name" value="Histidine_acid_phosphatase"/>
</dbReference>
<dbReference type="Pfam" id="PF00328">
    <property type="entry name" value="His_Phos_2"/>
    <property type="match status" value="1"/>
</dbReference>
<comment type="similarity">
    <text evidence="1">Belongs to the histidine acid phosphatase family.</text>
</comment>
<dbReference type="PROSITE" id="PS00616">
    <property type="entry name" value="HIS_ACID_PHOSPHAT_1"/>
    <property type="match status" value="1"/>
</dbReference>
<accession>A0A210QA10</accession>
<dbReference type="SUPFAM" id="SSF53254">
    <property type="entry name" value="Phosphoglycerate mutase-like"/>
    <property type="match status" value="1"/>
</dbReference>
<keyword evidence="9" id="KW-1185">Reference proteome</keyword>
<evidence type="ECO:0000256" key="5">
    <source>
        <dbReference type="ARBA" id="ARBA00041499"/>
    </source>
</evidence>
<dbReference type="GO" id="GO:0050650">
    <property type="term" value="P:chondroitin sulfate proteoglycan biosynthetic process"/>
    <property type="evidence" value="ECO:0007669"/>
    <property type="project" value="TreeGrafter"/>
</dbReference>
<comment type="catalytic activity">
    <reaction evidence="3">
        <text>3-O-[beta-D-GlcA-(1-&gt;3)-beta-D-Gal-(1-&gt;3)-beta-D-Gal-(1-&gt;4)-beta-D-2-O-P-Xyl]-L-seryl-[protein] + H2O = 3-O-(beta-D-GlcA-(1-&gt;3)-beta-D-Gal-(1-&gt;3)-beta-D-Gal-(1-&gt;4)-beta-D-Xyl)-L-seryl-[protein] + phosphate</text>
        <dbReference type="Rhea" id="RHEA:56512"/>
        <dbReference type="Rhea" id="RHEA-COMP:12573"/>
        <dbReference type="Rhea" id="RHEA-COMP:14559"/>
        <dbReference type="ChEBI" id="CHEBI:15377"/>
        <dbReference type="ChEBI" id="CHEBI:43474"/>
        <dbReference type="ChEBI" id="CHEBI:132093"/>
        <dbReference type="ChEBI" id="CHEBI:140495"/>
    </reaction>
</comment>